<evidence type="ECO:0000313" key="2">
    <source>
        <dbReference type="EMBL" id="TVV33001.1"/>
    </source>
</evidence>
<reference evidence="2 3" key="1">
    <citation type="submission" date="2019-07" db="EMBL/GenBank/DDBJ databases">
        <title>Genome sequence of Weissella cibaria GK1.</title>
        <authorList>
            <person name="Choi H.-J."/>
        </authorList>
    </citation>
    <scope>NUCLEOTIDE SEQUENCE [LARGE SCALE GENOMIC DNA]</scope>
    <source>
        <strain evidence="2 3">GK1</strain>
    </source>
</reference>
<dbReference type="EMBL" id="VNHC01000001">
    <property type="protein sequence ID" value="TVV33001.1"/>
    <property type="molecule type" value="Genomic_DNA"/>
</dbReference>
<feature type="coiled-coil region" evidence="1">
    <location>
        <begin position="57"/>
        <end position="116"/>
    </location>
</feature>
<dbReference type="AlphaFoldDB" id="A0A9Q8N9Y7"/>
<comment type="caution">
    <text evidence="2">The sequence shown here is derived from an EMBL/GenBank/DDBJ whole genome shotgun (WGS) entry which is preliminary data.</text>
</comment>
<keyword evidence="1" id="KW-0175">Coiled coil</keyword>
<sequence>MRKFETKTALAKELNITRSTLYARASKYDIDLNALDTEGLTDEQIKVLSTDMSVASDVELKKEVGRLKAEIERLNNLNNDLESERQTAQTEASSYKEKFEELNADYIASLKEANEKYYRLFDQSQILQLNGANMGVEKDIVDGDVSDVVKRSDSQTIDNDVDKKGFWSKLFNK</sequence>
<dbReference type="RefSeq" id="WP_145463341.1">
    <property type="nucleotide sequence ID" value="NZ_VNHC01000001.1"/>
</dbReference>
<evidence type="ECO:0000313" key="3">
    <source>
        <dbReference type="Proteomes" id="UP000320012"/>
    </source>
</evidence>
<evidence type="ECO:0000256" key="1">
    <source>
        <dbReference type="SAM" id="Coils"/>
    </source>
</evidence>
<gene>
    <name evidence="2" type="ORF">FO435_00095</name>
</gene>
<organism evidence="2 3">
    <name type="scientific">Weissella cibaria</name>
    <dbReference type="NCBI Taxonomy" id="137591"/>
    <lineage>
        <taxon>Bacteria</taxon>
        <taxon>Bacillati</taxon>
        <taxon>Bacillota</taxon>
        <taxon>Bacilli</taxon>
        <taxon>Lactobacillales</taxon>
        <taxon>Lactobacillaceae</taxon>
        <taxon>Weissella</taxon>
    </lineage>
</organism>
<protein>
    <recommendedName>
        <fullName evidence="4">DUF536 domain-containing protein</fullName>
    </recommendedName>
</protein>
<name>A0A9Q8N9Y7_9LACO</name>
<proteinExistence type="predicted"/>
<dbReference type="Proteomes" id="UP000320012">
    <property type="component" value="Unassembled WGS sequence"/>
</dbReference>
<accession>A0A9Q8N9Y7</accession>
<evidence type="ECO:0008006" key="4">
    <source>
        <dbReference type="Google" id="ProtNLM"/>
    </source>
</evidence>